<organism evidence="3 4">
    <name type="scientific">Saliterribacillus persicus</name>
    <dbReference type="NCBI Taxonomy" id="930114"/>
    <lineage>
        <taxon>Bacteria</taxon>
        <taxon>Bacillati</taxon>
        <taxon>Bacillota</taxon>
        <taxon>Bacilli</taxon>
        <taxon>Bacillales</taxon>
        <taxon>Bacillaceae</taxon>
        <taxon>Saliterribacillus</taxon>
    </lineage>
</organism>
<accession>A0A368XYN8</accession>
<dbReference type="OrthoDB" id="9811121at2"/>
<proteinExistence type="inferred from homology"/>
<evidence type="ECO:0000313" key="3">
    <source>
        <dbReference type="EMBL" id="RCW73092.1"/>
    </source>
</evidence>
<dbReference type="PANTHER" id="PTHR23088:SF27">
    <property type="entry name" value="DEAMINATED GLUTATHIONE AMIDASE"/>
    <property type="match status" value="1"/>
</dbReference>
<evidence type="ECO:0000313" key="4">
    <source>
        <dbReference type="Proteomes" id="UP000252585"/>
    </source>
</evidence>
<keyword evidence="3" id="KW-0378">Hydrolase</keyword>
<dbReference type="SUPFAM" id="SSF56317">
    <property type="entry name" value="Carbon-nitrogen hydrolase"/>
    <property type="match status" value="1"/>
</dbReference>
<gene>
    <name evidence="3" type="ORF">DFR57_10489</name>
</gene>
<feature type="domain" description="CN hydrolase" evidence="2">
    <location>
        <begin position="2"/>
        <end position="237"/>
    </location>
</feature>
<keyword evidence="4" id="KW-1185">Reference proteome</keyword>
<dbReference type="InterPro" id="IPR003010">
    <property type="entry name" value="C-N_Hydrolase"/>
</dbReference>
<dbReference type="PROSITE" id="PS50263">
    <property type="entry name" value="CN_HYDROLASE"/>
    <property type="match status" value="1"/>
</dbReference>
<comment type="similarity">
    <text evidence="1">Belongs to the carbon-nitrogen hydrolase superfamily. NIT1/NIT2 family.</text>
</comment>
<dbReference type="Pfam" id="PF00795">
    <property type="entry name" value="CN_hydrolase"/>
    <property type="match status" value="1"/>
</dbReference>
<dbReference type="GO" id="GO:0016787">
    <property type="term" value="F:hydrolase activity"/>
    <property type="evidence" value="ECO:0007669"/>
    <property type="project" value="UniProtKB-KW"/>
</dbReference>
<dbReference type="EMBL" id="QPJJ01000004">
    <property type="protein sequence ID" value="RCW73092.1"/>
    <property type="molecule type" value="Genomic_DNA"/>
</dbReference>
<sequence length="260" mass="29817">MKNIAIIQIDLAYGEPEINQEVIKAAFGRLEGDVDIVVLPEMWNTAYDLSRLEEIADVNAEKSIAFLSTLAKKYQVNIIGGSVAMKTEDKMTNTLLVINKDGSCIKKYSKAHLFRLMEEEKYLTEGNEDGLFRLDDLDCAGVICYDIRFPEWIRSHMLDQASLLFVVAEWPKQRIEHWRSLLIARAIENQCYVIACNRVGEDPNNEFGGHSMIIDPWGRVVEEAEDEAKILYGKIDPSIVEETRKRIPVFDDRRVDLYKI</sequence>
<evidence type="ECO:0000259" key="2">
    <source>
        <dbReference type="PROSITE" id="PS50263"/>
    </source>
</evidence>
<dbReference type="Gene3D" id="3.60.110.10">
    <property type="entry name" value="Carbon-nitrogen hydrolase"/>
    <property type="match status" value="1"/>
</dbReference>
<dbReference type="AlphaFoldDB" id="A0A368XYN8"/>
<dbReference type="RefSeq" id="WP_114352199.1">
    <property type="nucleotide sequence ID" value="NZ_QPJJ01000004.1"/>
</dbReference>
<dbReference type="InterPro" id="IPR036526">
    <property type="entry name" value="C-N_Hydrolase_sf"/>
</dbReference>
<dbReference type="CDD" id="cd07583">
    <property type="entry name" value="nitrilase_5"/>
    <property type="match status" value="1"/>
</dbReference>
<dbReference type="Proteomes" id="UP000252585">
    <property type="component" value="Unassembled WGS sequence"/>
</dbReference>
<reference evidence="3 4" key="1">
    <citation type="submission" date="2018-07" db="EMBL/GenBank/DDBJ databases">
        <title>Genomic Encyclopedia of Type Strains, Phase IV (KMG-IV): sequencing the most valuable type-strain genomes for metagenomic binning, comparative biology and taxonomic classification.</title>
        <authorList>
            <person name="Goeker M."/>
        </authorList>
    </citation>
    <scope>NUCLEOTIDE SEQUENCE [LARGE SCALE GENOMIC DNA]</scope>
    <source>
        <strain evidence="3 4">DSM 27696</strain>
    </source>
</reference>
<name>A0A368XYN8_9BACI</name>
<dbReference type="PANTHER" id="PTHR23088">
    <property type="entry name" value="NITRILASE-RELATED"/>
    <property type="match status" value="1"/>
</dbReference>
<comment type="caution">
    <text evidence="3">The sequence shown here is derived from an EMBL/GenBank/DDBJ whole genome shotgun (WGS) entry which is preliminary data.</text>
</comment>
<protein>
    <submittedName>
        <fullName evidence="3">Putative amidohydrolase</fullName>
    </submittedName>
</protein>
<evidence type="ECO:0000256" key="1">
    <source>
        <dbReference type="ARBA" id="ARBA00010613"/>
    </source>
</evidence>